<accession>A0A1I1S0J2</accession>
<evidence type="ECO:0000256" key="3">
    <source>
        <dbReference type="ARBA" id="ARBA00022553"/>
    </source>
</evidence>
<keyword evidence="6" id="KW-1133">Transmembrane helix</keyword>
<dbReference type="InterPro" id="IPR036890">
    <property type="entry name" value="HATPase_C_sf"/>
</dbReference>
<protein>
    <recommendedName>
        <fullName evidence="2">histidine kinase</fullName>
        <ecNumber evidence="2">2.7.13.3</ecNumber>
    </recommendedName>
</protein>
<dbReference type="InterPro" id="IPR004358">
    <property type="entry name" value="Sig_transdc_His_kin-like_C"/>
</dbReference>
<dbReference type="SUPFAM" id="SSF55785">
    <property type="entry name" value="PYP-like sensor domain (PAS domain)"/>
    <property type="match status" value="1"/>
</dbReference>
<dbReference type="SMART" id="SM00388">
    <property type="entry name" value="HisKA"/>
    <property type="match status" value="1"/>
</dbReference>
<evidence type="ECO:0000259" key="7">
    <source>
        <dbReference type="PROSITE" id="PS50109"/>
    </source>
</evidence>
<dbReference type="InterPro" id="IPR003661">
    <property type="entry name" value="HisK_dim/P_dom"/>
</dbReference>
<evidence type="ECO:0000256" key="6">
    <source>
        <dbReference type="SAM" id="Phobius"/>
    </source>
</evidence>
<dbReference type="GO" id="GO:0000155">
    <property type="term" value="F:phosphorelay sensor kinase activity"/>
    <property type="evidence" value="ECO:0007669"/>
    <property type="project" value="InterPro"/>
</dbReference>
<feature type="domain" description="Histidine kinase" evidence="7">
    <location>
        <begin position="421"/>
        <end position="639"/>
    </location>
</feature>
<dbReference type="SMART" id="SM00387">
    <property type="entry name" value="HATPase_c"/>
    <property type="match status" value="1"/>
</dbReference>
<dbReference type="PANTHER" id="PTHR43547">
    <property type="entry name" value="TWO-COMPONENT HISTIDINE KINASE"/>
    <property type="match status" value="1"/>
</dbReference>
<dbReference type="InterPro" id="IPR005467">
    <property type="entry name" value="His_kinase_dom"/>
</dbReference>
<dbReference type="InterPro" id="IPR003594">
    <property type="entry name" value="HATPase_dom"/>
</dbReference>
<dbReference type="PROSITE" id="PS50109">
    <property type="entry name" value="HIS_KIN"/>
    <property type="match status" value="1"/>
</dbReference>
<evidence type="ECO:0000256" key="4">
    <source>
        <dbReference type="ARBA" id="ARBA00022777"/>
    </source>
</evidence>
<dbReference type="EMBL" id="FOMG01000039">
    <property type="protein sequence ID" value="SFD38068.1"/>
    <property type="molecule type" value="Genomic_DNA"/>
</dbReference>
<evidence type="ECO:0000313" key="9">
    <source>
        <dbReference type="Proteomes" id="UP000199263"/>
    </source>
</evidence>
<keyword evidence="9" id="KW-1185">Reference proteome</keyword>
<dbReference type="PANTHER" id="PTHR43547:SF2">
    <property type="entry name" value="HYBRID SIGNAL TRANSDUCTION HISTIDINE KINASE C"/>
    <property type="match status" value="1"/>
</dbReference>
<dbReference type="Gene3D" id="3.30.450.20">
    <property type="entry name" value="PAS domain"/>
    <property type="match status" value="1"/>
</dbReference>
<name>A0A1I1S0J2_9CLOT</name>
<comment type="catalytic activity">
    <reaction evidence="1">
        <text>ATP + protein L-histidine = ADP + protein N-phospho-L-histidine.</text>
        <dbReference type="EC" id="2.7.13.3"/>
    </reaction>
</comment>
<sequence length="644" mass="75975">MRNYEEIENITFINKTSVIKTCLISILFYVILNLIFIKNFFMLILTIRIYYIVASITFSILLKPISRIYNECIIKVIYIFSYLNTVIYIMVFITNTKMIPVLNIYNTYVDISTNTFILMGEFIVYIIIGYKVKKEKKDNTLYTILAIIFCVSLFCYYKQLILNQTLVIIFFIEGLSLINFFANKIRKRNIINIKKDNLNIINIYLCLVILIFILSIIYNFYQYKYNLISLMELLIFVQFNIIWKFFATNLIKNPYKNLYESLIKKIKNVNYLSRELLVKNKQLETSINNLRNKQYLYTTFFRFMPHPMILLNLQNDRILFVNKPFLDLVNISTRREVINKKLYEYITFIDEDKINNNYNAILNTRDQDKFINVQFLSAYKDRMQEIILIEDNTSKVLTEEIKKQVQNKIIEESIRTEFLSGISHDLKTPINVIYSATQLESIYMEKTDVQALKKYSNISKKNCISLIRLTNNLIDSSKINSGYLIPRLEKLNVVEVVEDVVTSLVDYSKSNYTELIFNTNTEECYFNLDYEFMQRIILNLISNSIKFTSHKGRIDVNIEYENNCVNISVKDNGFGINKEFIKEAFTKYSTDEKAAYSKKETGIGLFVVKKLVELQHGNIDVQTELGVGTNIIIQFKRESLNEYE</sequence>
<dbReference type="InterPro" id="IPR036097">
    <property type="entry name" value="HisK_dim/P_sf"/>
</dbReference>
<dbReference type="RefSeq" id="WP_090094284.1">
    <property type="nucleotide sequence ID" value="NZ_FOMG01000039.1"/>
</dbReference>
<keyword evidence="3" id="KW-0597">Phosphoprotein</keyword>
<dbReference type="CDD" id="cd00082">
    <property type="entry name" value="HisKA"/>
    <property type="match status" value="1"/>
</dbReference>
<feature type="transmembrane region" description="Helical" evidence="6">
    <location>
        <begin position="165"/>
        <end position="182"/>
    </location>
</feature>
<dbReference type="EC" id="2.7.13.3" evidence="2"/>
<feature type="transmembrane region" description="Helical" evidence="6">
    <location>
        <begin position="41"/>
        <end position="61"/>
    </location>
</feature>
<dbReference type="PRINTS" id="PR00344">
    <property type="entry name" value="BCTRLSENSOR"/>
</dbReference>
<evidence type="ECO:0000256" key="1">
    <source>
        <dbReference type="ARBA" id="ARBA00000085"/>
    </source>
</evidence>
<dbReference type="CDD" id="cd00075">
    <property type="entry name" value="HATPase"/>
    <property type="match status" value="1"/>
</dbReference>
<keyword evidence="4 8" id="KW-0808">Transferase</keyword>
<keyword evidence="4 8" id="KW-0418">Kinase</keyword>
<feature type="transmembrane region" description="Helical" evidence="6">
    <location>
        <begin position="203"/>
        <end position="221"/>
    </location>
</feature>
<dbReference type="Pfam" id="PF02518">
    <property type="entry name" value="HATPase_c"/>
    <property type="match status" value="1"/>
</dbReference>
<reference evidence="8 9" key="1">
    <citation type="submission" date="2016-10" db="EMBL/GenBank/DDBJ databases">
        <authorList>
            <person name="de Groot N.N."/>
        </authorList>
    </citation>
    <scope>NUCLEOTIDE SEQUENCE [LARGE SCALE GENOMIC DNA]</scope>
    <source>
        <strain evidence="8 9">DSM 12992</strain>
    </source>
</reference>
<keyword evidence="6" id="KW-0812">Transmembrane</keyword>
<dbReference type="InterPro" id="IPR035965">
    <property type="entry name" value="PAS-like_dom_sf"/>
</dbReference>
<feature type="transmembrane region" description="Helical" evidence="6">
    <location>
        <begin position="12"/>
        <end position="35"/>
    </location>
</feature>
<keyword evidence="6" id="KW-0472">Membrane</keyword>
<dbReference type="SUPFAM" id="SSF55874">
    <property type="entry name" value="ATPase domain of HSP90 chaperone/DNA topoisomerase II/histidine kinase"/>
    <property type="match status" value="1"/>
</dbReference>
<feature type="transmembrane region" description="Helical" evidence="6">
    <location>
        <begin position="105"/>
        <end position="128"/>
    </location>
</feature>
<evidence type="ECO:0000256" key="2">
    <source>
        <dbReference type="ARBA" id="ARBA00012438"/>
    </source>
</evidence>
<dbReference type="Gene3D" id="1.10.287.130">
    <property type="match status" value="1"/>
</dbReference>
<dbReference type="SUPFAM" id="SSF47384">
    <property type="entry name" value="Homodimeric domain of signal transducing histidine kinase"/>
    <property type="match status" value="1"/>
</dbReference>
<dbReference type="Pfam" id="PF00512">
    <property type="entry name" value="HisKA"/>
    <property type="match status" value="1"/>
</dbReference>
<evidence type="ECO:0000256" key="5">
    <source>
        <dbReference type="ARBA" id="ARBA00023012"/>
    </source>
</evidence>
<evidence type="ECO:0000313" key="8">
    <source>
        <dbReference type="EMBL" id="SFD38068.1"/>
    </source>
</evidence>
<feature type="transmembrane region" description="Helical" evidence="6">
    <location>
        <begin position="73"/>
        <end position="93"/>
    </location>
</feature>
<dbReference type="Gene3D" id="3.30.565.10">
    <property type="entry name" value="Histidine kinase-like ATPase, C-terminal domain"/>
    <property type="match status" value="1"/>
</dbReference>
<proteinExistence type="predicted"/>
<dbReference type="STRING" id="119641.SAMN05421842_1394"/>
<organism evidence="8 9">
    <name type="scientific">Clostridium uliginosum</name>
    <dbReference type="NCBI Taxonomy" id="119641"/>
    <lineage>
        <taxon>Bacteria</taxon>
        <taxon>Bacillati</taxon>
        <taxon>Bacillota</taxon>
        <taxon>Clostridia</taxon>
        <taxon>Eubacteriales</taxon>
        <taxon>Clostridiaceae</taxon>
        <taxon>Clostridium</taxon>
    </lineage>
</organism>
<dbReference type="OrthoDB" id="9813394at2"/>
<feature type="transmembrane region" description="Helical" evidence="6">
    <location>
        <begin position="140"/>
        <end position="159"/>
    </location>
</feature>
<gene>
    <name evidence="8" type="ORF">SAMN05421842_1394</name>
</gene>
<keyword evidence="5" id="KW-0902">Two-component regulatory system</keyword>
<dbReference type="AlphaFoldDB" id="A0A1I1S0J2"/>
<dbReference type="Proteomes" id="UP000199263">
    <property type="component" value="Unassembled WGS sequence"/>
</dbReference>